<dbReference type="InterPro" id="IPR037800">
    <property type="entry name" value="GCN5"/>
</dbReference>
<dbReference type="InterPro" id="IPR000182">
    <property type="entry name" value="GNAT_dom"/>
</dbReference>
<evidence type="ECO:0000256" key="2">
    <source>
        <dbReference type="ARBA" id="ARBA00008607"/>
    </source>
</evidence>
<evidence type="ECO:0000256" key="9">
    <source>
        <dbReference type="ARBA" id="ARBA00023163"/>
    </source>
</evidence>
<dbReference type="OMA" id="HQPPKEW"/>
<dbReference type="EC" id="2.3.1.48" evidence="3"/>
<dbReference type="GeneID" id="19207583"/>
<accession>A0A5M3MUL8</accession>
<keyword evidence="4" id="KW-0808">Transferase</keyword>
<dbReference type="PROSITE" id="PS50014">
    <property type="entry name" value="BROMODOMAIN_2"/>
    <property type="match status" value="1"/>
</dbReference>
<evidence type="ECO:0000256" key="12">
    <source>
        <dbReference type="PROSITE-ProRule" id="PRU00035"/>
    </source>
</evidence>
<comment type="subcellular location">
    <subcellularLocation>
        <location evidence="1">Nucleus</location>
    </subcellularLocation>
</comment>
<comment type="caution">
    <text evidence="15">The sequence shown here is derived from an EMBL/GenBank/DDBJ whole genome shotgun (WGS) entry which is preliminary data.</text>
</comment>
<dbReference type="PANTHER" id="PTHR45750:SF3">
    <property type="entry name" value="HISTONE ACETYLTRANSFERASE"/>
    <property type="match status" value="1"/>
</dbReference>
<keyword evidence="5" id="KW-0156">Chromatin regulator</keyword>
<dbReference type="InterPro" id="IPR016181">
    <property type="entry name" value="Acyl_CoA_acyltransferase"/>
</dbReference>
<dbReference type="SMART" id="SM00297">
    <property type="entry name" value="BROMO"/>
    <property type="match status" value="1"/>
</dbReference>
<dbReference type="Gene3D" id="3.40.630.30">
    <property type="match status" value="1"/>
</dbReference>
<reference evidence="16" key="1">
    <citation type="journal article" date="2012" name="Science">
        <title>The Paleozoic origin of enzymatic lignin decomposition reconstructed from 31 fungal genomes.</title>
        <authorList>
            <person name="Floudas D."/>
            <person name="Binder M."/>
            <person name="Riley R."/>
            <person name="Barry K."/>
            <person name="Blanchette R.A."/>
            <person name="Henrissat B."/>
            <person name="Martinez A.T."/>
            <person name="Otillar R."/>
            <person name="Spatafora J.W."/>
            <person name="Yadav J.S."/>
            <person name="Aerts A."/>
            <person name="Benoit I."/>
            <person name="Boyd A."/>
            <person name="Carlson A."/>
            <person name="Copeland A."/>
            <person name="Coutinho P.M."/>
            <person name="de Vries R.P."/>
            <person name="Ferreira P."/>
            <person name="Findley K."/>
            <person name="Foster B."/>
            <person name="Gaskell J."/>
            <person name="Glotzer D."/>
            <person name="Gorecki P."/>
            <person name="Heitman J."/>
            <person name="Hesse C."/>
            <person name="Hori C."/>
            <person name="Igarashi K."/>
            <person name="Jurgens J.A."/>
            <person name="Kallen N."/>
            <person name="Kersten P."/>
            <person name="Kohler A."/>
            <person name="Kuees U."/>
            <person name="Kumar T.K.A."/>
            <person name="Kuo A."/>
            <person name="LaButti K."/>
            <person name="Larrondo L.F."/>
            <person name="Lindquist E."/>
            <person name="Ling A."/>
            <person name="Lombard V."/>
            <person name="Lucas S."/>
            <person name="Lundell T."/>
            <person name="Martin R."/>
            <person name="McLaughlin D.J."/>
            <person name="Morgenstern I."/>
            <person name="Morin E."/>
            <person name="Murat C."/>
            <person name="Nagy L.G."/>
            <person name="Nolan M."/>
            <person name="Ohm R.A."/>
            <person name="Patyshakuliyeva A."/>
            <person name="Rokas A."/>
            <person name="Ruiz-Duenas F.J."/>
            <person name="Sabat G."/>
            <person name="Salamov A."/>
            <person name="Samejima M."/>
            <person name="Schmutz J."/>
            <person name="Slot J.C."/>
            <person name="St John F."/>
            <person name="Stenlid J."/>
            <person name="Sun H."/>
            <person name="Sun S."/>
            <person name="Syed K."/>
            <person name="Tsang A."/>
            <person name="Wiebenga A."/>
            <person name="Young D."/>
            <person name="Pisabarro A."/>
            <person name="Eastwood D.C."/>
            <person name="Martin F."/>
            <person name="Cullen D."/>
            <person name="Grigoriev I.V."/>
            <person name="Hibbett D.S."/>
        </authorList>
    </citation>
    <scope>NUCLEOTIDE SEQUENCE [LARGE SCALE GENOMIC DNA]</scope>
    <source>
        <strain evidence="16">RWD-64-598 SS2</strain>
    </source>
</reference>
<evidence type="ECO:0000259" key="14">
    <source>
        <dbReference type="PROSITE" id="PS51186"/>
    </source>
</evidence>
<protein>
    <recommendedName>
        <fullName evidence="3">histone acetyltransferase</fullName>
        <ecNumber evidence="3">2.3.1.48</ecNumber>
    </recommendedName>
</protein>
<dbReference type="KEGG" id="cput:CONPUDRAFT_53426"/>
<dbReference type="InterPro" id="IPR018359">
    <property type="entry name" value="Bromodomain_CS"/>
</dbReference>
<organism evidence="15 16">
    <name type="scientific">Coniophora puteana (strain RWD-64-598)</name>
    <name type="common">Brown rot fungus</name>
    <dbReference type="NCBI Taxonomy" id="741705"/>
    <lineage>
        <taxon>Eukaryota</taxon>
        <taxon>Fungi</taxon>
        <taxon>Dikarya</taxon>
        <taxon>Basidiomycota</taxon>
        <taxon>Agaricomycotina</taxon>
        <taxon>Agaricomycetes</taxon>
        <taxon>Agaricomycetidae</taxon>
        <taxon>Boletales</taxon>
        <taxon>Coniophorineae</taxon>
        <taxon>Coniophoraceae</taxon>
        <taxon>Coniophora</taxon>
    </lineage>
</organism>
<dbReference type="AlphaFoldDB" id="A0A5M3MUL8"/>
<dbReference type="CDD" id="cd05509">
    <property type="entry name" value="Bromo_gcn5_like"/>
    <property type="match status" value="1"/>
</dbReference>
<evidence type="ECO:0000256" key="6">
    <source>
        <dbReference type="ARBA" id="ARBA00023015"/>
    </source>
</evidence>
<keyword evidence="7 12" id="KW-0103">Bromodomain</keyword>
<dbReference type="PROSITE" id="PS51186">
    <property type="entry name" value="GNAT"/>
    <property type="match status" value="1"/>
</dbReference>
<dbReference type="PANTHER" id="PTHR45750">
    <property type="entry name" value="GH11602P"/>
    <property type="match status" value="1"/>
</dbReference>
<dbReference type="InterPro" id="IPR001487">
    <property type="entry name" value="Bromodomain"/>
</dbReference>
<evidence type="ECO:0000256" key="1">
    <source>
        <dbReference type="ARBA" id="ARBA00004123"/>
    </source>
</evidence>
<dbReference type="GO" id="GO:0005634">
    <property type="term" value="C:nucleus"/>
    <property type="evidence" value="ECO:0007669"/>
    <property type="project" value="UniProtKB-SubCell"/>
</dbReference>
<dbReference type="GO" id="GO:0045944">
    <property type="term" value="P:positive regulation of transcription by RNA polymerase II"/>
    <property type="evidence" value="ECO:0007669"/>
    <property type="project" value="TreeGrafter"/>
</dbReference>
<feature type="domain" description="Bromo" evidence="13">
    <location>
        <begin position="345"/>
        <end position="415"/>
    </location>
</feature>
<dbReference type="Pfam" id="PF00583">
    <property type="entry name" value="Acetyltransf_1"/>
    <property type="match status" value="1"/>
</dbReference>
<name>A0A5M3MUL8_CONPW</name>
<evidence type="ECO:0000313" key="15">
    <source>
        <dbReference type="EMBL" id="EIW82872.1"/>
    </source>
</evidence>
<keyword evidence="11" id="KW-0012">Acyltransferase</keyword>
<dbReference type="Proteomes" id="UP000053558">
    <property type="component" value="Unassembled WGS sequence"/>
</dbReference>
<dbReference type="CDD" id="cd04301">
    <property type="entry name" value="NAT_SF"/>
    <property type="match status" value="1"/>
</dbReference>
<dbReference type="PROSITE" id="PS00633">
    <property type="entry name" value="BROMODOMAIN_1"/>
    <property type="match status" value="1"/>
</dbReference>
<dbReference type="RefSeq" id="XP_007766412.1">
    <property type="nucleotide sequence ID" value="XM_007768222.1"/>
</dbReference>
<keyword evidence="6" id="KW-0805">Transcription regulation</keyword>
<sequence>MKSKTQSAPTTDSQVQAQNNAVNGAAAHESKVKVEEKMDEGQLTRLVTGVTVDSAAPASATPQAKTEKAAVVELRKGIIQITAVENDREPRSMVILTGLKSLFQKQLPKMPREYIARLVYDSNSKAMAIIKRGYKVVGGICYRPFPHRGFAEIVFFATASVDQVKGYGGMLMDHFKAHIQKTYPDMMHFLTYADNYAVGYFKKQGFSKDITLDRSVWAGYIKDYEGGTIMQCTMVRKFDYLNKVSIVALQREAILARIREKSKSHVVYEGLPQFQEGQPENVGVDPQGVPGLSKCLRYFSSTIVLRRFVGFSEESGWTPAMDAMNRTTARSAEHNFMQRLLTDLQGHPQAWAFLHPVNGDEVVDYYEVIKKPMDFNTMEHKLETGQYPNLKAFVEDAQLVFDNCRLYNPEGSIYAKNATKLEKFMKEHLAEYAKRDL</sequence>
<evidence type="ECO:0000313" key="16">
    <source>
        <dbReference type="Proteomes" id="UP000053558"/>
    </source>
</evidence>
<evidence type="ECO:0000256" key="4">
    <source>
        <dbReference type="ARBA" id="ARBA00022679"/>
    </source>
</evidence>
<dbReference type="InterPro" id="IPR036427">
    <property type="entry name" value="Bromodomain-like_sf"/>
</dbReference>
<dbReference type="PRINTS" id="PR00503">
    <property type="entry name" value="BROMODOMAIN"/>
</dbReference>
<evidence type="ECO:0000256" key="11">
    <source>
        <dbReference type="ARBA" id="ARBA00023315"/>
    </source>
</evidence>
<proteinExistence type="inferred from homology"/>
<evidence type="ECO:0000256" key="8">
    <source>
        <dbReference type="ARBA" id="ARBA00023159"/>
    </source>
</evidence>
<evidence type="ECO:0000256" key="7">
    <source>
        <dbReference type="ARBA" id="ARBA00023117"/>
    </source>
</evidence>
<evidence type="ECO:0000256" key="10">
    <source>
        <dbReference type="ARBA" id="ARBA00023242"/>
    </source>
</evidence>
<dbReference type="OrthoDB" id="1937912at2759"/>
<gene>
    <name evidence="15" type="ORF">CONPUDRAFT_53426</name>
</gene>
<dbReference type="GO" id="GO:0000123">
    <property type="term" value="C:histone acetyltransferase complex"/>
    <property type="evidence" value="ECO:0007669"/>
    <property type="project" value="TreeGrafter"/>
</dbReference>
<keyword evidence="16" id="KW-1185">Reference proteome</keyword>
<comment type="similarity">
    <text evidence="2">Belongs to the acetyltransferase family. GCN5 subfamily.</text>
</comment>
<keyword evidence="10" id="KW-0539">Nucleus</keyword>
<dbReference type="SUPFAM" id="SSF55729">
    <property type="entry name" value="Acyl-CoA N-acyltransferases (Nat)"/>
    <property type="match status" value="1"/>
</dbReference>
<feature type="domain" description="N-acetyltransferase" evidence="14">
    <location>
        <begin position="82"/>
        <end position="235"/>
    </location>
</feature>
<dbReference type="EMBL" id="JH711576">
    <property type="protein sequence ID" value="EIW82872.1"/>
    <property type="molecule type" value="Genomic_DNA"/>
</dbReference>
<keyword evidence="8" id="KW-0010">Activator</keyword>
<keyword evidence="9" id="KW-0804">Transcription</keyword>
<evidence type="ECO:0000256" key="3">
    <source>
        <dbReference type="ARBA" id="ARBA00013184"/>
    </source>
</evidence>
<evidence type="ECO:0000259" key="13">
    <source>
        <dbReference type="PROSITE" id="PS50014"/>
    </source>
</evidence>
<evidence type="ECO:0000256" key="5">
    <source>
        <dbReference type="ARBA" id="ARBA00022853"/>
    </source>
</evidence>
<dbReference type="SUPFAM" id="SSF47370">
    <property type="entry name" value="Bromodomain"/>
    <property type="match status" value="1"/>
</dbReference>
<dbReference type="Pfam" id="PF00439">
    <property type="entry name" value="Bromodomain"/>
    <property type="match status" value="1"/>
</dbReference>
<dbReference type="GO" id="GO:0010484">
    <property type="term" value="F:histone H3 acetyltransferase activity"/>
    <property type="evidence" value="ECO:0007669"/>
    <property type="project" value="TreeGrafter"/>
</dbReference>
<dbReference type="Gene3D" id="1.20.920.10">
    <property type="entry name" value="Bromodomain-like"/>
    <property type="match status" value="1"/>
</dbReference>